<keyword evidence="1" id="KW-0663">Pyridoxal phosphate</keyword>
<dbReference type="Gene3D" id="3.40.640.10">
    <property type="entry name" value="Type I PLP-dependent aspartate aminotransferase-like (Major domain)"/>
    <property type="match status" value="1"/>
</dbReference>
<keyword evidence="4" id="KW-1185">Reference proteome</keyword>
<dbReference type="PANTHER" id="PTHR43092">
    <property type="entry name" value="L-CYSTEINE DESULFHYDRASE"/>
    <property type="match status" value="1"/>
</dbReference>
<feature type="domain" description="Aminotransferase class V" evidence="2">
    <location>
        <begin position="97"/>
        <end position="272"/>
    </location>
</feature>
<dbReference type="Proteomes" id="UP001217089">
    <property type="component" value="Unassembled WGS sequence"/>
</dbReference>
<evidence type="ECO:0000259" key="2">
    <source>
        <dbReference type="Pfam" id="PF00266"/>
    </source>
</evidence>
<accession>A0ABQ9FGG7</accession>
<organism evidence="3 4">
    <name type="scientific">Tegillarca granosa</name>
    <name type="common">Malaysian cockle</name>
    <name type="synonym">Anadara granosa</name>
    <dbReference type="NCBI Taxonomy" id="220873"/>
    <lineage>
        <taxon>Eukaryota</taxon>
        <taxon>Metazoa</taxon>
        <taxon>Spiralia</taxon>
        <taxon>Lophotrochozoa</taxon>
        <taxon>Mollusca</taxon>
        <taxon>Bivalvia</taxon>
        <taxon>Autobranchia</taxon>
        <taxon>Pteriomorphia</taxon>
        <taxon>Arcoida</taxon>
        <taxon>Arcoidea</taxon>
        <taxon>Arcidae</taxon>
        <taxon>Tegillarca</taxon>
    </lineage>
</organism>
<proteinExistence type="predicted"/>
<dbReference type="InterPro" id="IPR015424">
    <property type="entry name" value="PyrdxlP-dep_Trfase"/>
</dbReference>
<protein>
    <recommendedName>
        <fullName evidence="2">Aminotransferase class V domain-containing protein</fullName>
    </recommendedName>
</protein>
<dbReference type="EMBL" id="JARBDR010000337">
    <property type="protein sequence ID" value="KAJ8314773.1"/>
    <property type="molecule type" value="Genomic_DNA"/>
</dbReference>
<dbReference type="InterPro" id="IPR000192">
    <property type="entry name" value="Aminotrans_V_dom"/>
</dbReference>
<evidence type="ECO:0000313" key="3">
    <source>
        <dbReference type="EMBL" id="KAJ8314773.1"/>
    </source>
</evidence>
<dbReference type="Pfam" id="PF00266">
    <property type="entry name" value="Aminotran_5"/>
    <property type="match status" value="1"/>
</dbReference>
<name>A0ABQ9FGG7_TEGGR</name>
<dbReference type="InterPro" id="IPR015421">
    <property type="entry name" value="PyrdxlP-dep_Trfase_major"/>
</dbReference>
<comment type="caution">
    <text evidence="3">The sequence shown here is derived from an EMBL/GenBank/DDBJ whole genome shotgun (WGS) entry which is preliminary data.</text>
</comment>
<sequence length="293" mass="32828">MLSLHMAAKRDFGSFHSSNVQELINIPEKDYIPPLFPFEIPEYDFGSLDSLQFGKECREKCFMLECVKLSGKDIERQPLRFFDRELLPHLVYVTRSLSKFIGCDAQDVVLVTNATTAINTVVRSIKLKENDCIYILNVTYGAVKKLLRQVCTETGAVLQEEKVEFPVTGKQQIISLVKSTLKSGTKLAVFDHIPSNSPLILPIKEIIQVCHERNVPVLIDGAHALGSVPLNLRSLDADYYVSNAHKWFCCPKGAAFLYVRKDLQKNTRPLVISHGFGSGFNSEFIWAGASEGC</sequence>
<gene>
    <name evidence="3" type="ORF">KUTeg_006923</name>
</gene>
<dbReference type="PANTHER" id="PTHR43092:SF2">
    <property type="entry name" value="HERCYNYLCYSTEINE SULFOXIDE LYASE"/>
    <property type="match status" value="1"/>
</dbReference>
<evidence type="ECO:0000256" key="1">
    <source>
        <dbReference type="ARBA" id="ARBA00022898"/>
    </source>
</evidence>
<reference evidence="3 4" key="1">
    <citation type="submission" date="2022-12" db="EMBL/GenBank/DDBJ databases">
        <title>Chromosome-level genome of Tegillarca granosa.</title>
        <authorList>
            <person name="Kim J."/>
        </authorList>
    </citation>
    <scope>NUCLEOTIDE SEQUENCE [LARGE SCALE GENOMIC DNA]</scope>
    <source>
        <strain evidence="3">Teg-2019</strain>
        <tissue evidence="3">Adductor muscle</tissue>
    </source>
</reference>
<dbReference type="SUPFAM" id="SSF53383">
    <property type="entry name" value="PLP-dependent transferases"/>
    <property type="match status" value="1"/>
</dbReference>
<evidence type="ECO:0000313" key="4">
    <source>
        <dbReference type="Proteomes" id="UP001217089"/>
    </source>
</evidence>